<evidence type="ECO:0000256" key="2">
    <source>
        <dbReference type="ARBA" id="ARBA00004623"/>
    </source>
</evidence>
<feature type="compositionally biased region" description="Low complexity" evidence="12">
    <location>
        <begin position="548"/>
        <end position="573"/>
    </location>
</feature>
<evidence type="ECO:0000256" key="3">
    <source>
        <dbReference type="ARBA" id="ARBA00009714"/>
    </source>
</evidence>
<evidence type="ECO:0000256" key="12">
    <source>
        <dbReference type="SAM" id="MobiDB-lite"/>
    </source>
</evidence>
<dbReference type="GO" id="GO:0061723">
    <property type="term" value="P:glycophagy"/>
    <property type="evidence" value="ECO:0007669"/>
    <property type="project" value="TreeGrafter"/>
</dbReference>
<comment type="subcellular location">
    <subcellularLocation>
        <location evidence="1">Endoplasmic reticulum membrane</location>
        <topology evidence="1">Peripheral membrane protein</topology>
    </subcellularLocation>
    <subcellularLocation>
        <location evidence="2">Preautophagosomal structure membrane</location>
        <topology evidence="2">Peripheral membrane protein</topology>
    </subcellularLocation>
</comment>
<dbReference type="GO" id="GO:0032266">
    <property type="term" value="F:phosphatidylinositol-3-phosphate binding"/>
    <property type="evidence" value="ECO:0007669"/>
    <property type="project" value="TreeGrafter"/>
</dbReference>
<proteinExistence type="inferred from homology"/>
<evidence type="ECO:0000256" key="8">
    <source>
        <dbReference type="ARBA" id="ARBA00023055"/>
    </source>
</evidence>
<feature type="compositionally biased region" description="Polar residues" evidence="12">
    <location>
        <begin position="451"/>
        <end position="460"/>
    </location>
</feature>
<sequence>MYKGWPFSGWGLSINVPSTIQKRLLKFLLKRALGQFLAEELDLDNLEIQLGNGFVHLKELQLNVEVLNDLVTDLPVVITDGRIGGIVANIPWKNIWTCDCVLEIHNLKITAVPEHTKPRNAKVSPEDSHILSSSIHFAGDFLRHEMPPEEDEVLRNSIYHSFHGSTNDLDQSEVLPQQTPVQGVQGGDNGIESIQVLAILIDKLMSNVKIVFKDTCIRLLHHSTIDFNENHQTDSGNLKEYYFDLEIPNISFRDETHGSDDDITSINIGSESVTLPPALSETVKSVAISGLSVWIREALNSEVLSNNQKIPDEKEFVEEYARILDSEDEFYSQNGKKNNGQLENHVYEAMILSCVSEENLIRVTLRPNTIPSIQMDFGNVSSSYHYTQEAMQQANSTQSWIIEGLIKSVTAILTPSQIELIADLVNALSNSKSSLETRSPSSIESDDDFINENTRINSQGRIPDKNQYQFDYRRMTQPLHDDYGMDDLVFQRNTQNSPTLRSEIELRQRKREPFSSRLSDPHVKNSSRENYSYNNYKNDQSSALYSTSPPSNISYPYKSSSSSRTFQQTSSTSVASTINPLPNLIPDRKFFLNKPKENLDMDHLKFEINDFMCQVQSWEHDNFSGSRRRGSSSSSSGHQKNSESDEMLRVTMELSISDLKISEWLKGPSPMHDELKSELSNSGFTLPAFNSYNQLLYFDHSLMNSYNPDEIDFPNISITKIHDTNQHRFNSFRRSSKDSLGHTLSKKAKSAIKVKLKIGNVINEGLFSNSSPSNGSFSDIFMEFEPFHLHLDLRIMDRLEKLSILSIGSNDTELLEENTIGKTYIEQASSQLIIDDLDTQRLLEKTALQKFRLRINCEMIRLWLHCPYLNTSSTQSIINDYSIHSSLLISDFMHINATTEGKSQRASRSINFGVQQHDSDQNGLDLQQNRVKIECGIINVFIKESNDAKCILTVKPLFSNSLPLRTLTQNVPIFPNCEITYRPASAITNRTPYIGSGNRSTPFARTFSTFEGEERANWPVENEEEDILMFKQRTIESSLFVINCNFPTVRTRMTKSAYDTLQILLNDLAIWQPKNNSTSDKFTSSPPPSVNRSNFSGYANKAQRDTLYDGLDSYDSEDFELRRKFEGDLFNSRVDSAQPLRPSLASVVVFMTNVEFVILHDKESDQVQTTRSYQLNMADFRFFTVIKHEGNVHNDQFSLTDISTREKSQILCRTLSKNIKTKNIRPMLSIIMHISLDVDINMKETNLALSVNGVSLNHSYDSQWFEDIVAFLQEPEMKSYLDLPSQFTKLFVTINDTSIDFRPKDFAGRVVFVFDSLKVSSNIIPDSPMFAAKLIVQNLDLMLIDDVKALNEKTANRSSSTPLNVKKFWKSIGLVKIATIDFAEINLRTNDGEIYPHFELELTNENLTIETCADTFQTIINLINQLTPKPHIPTNGNNFLNEKPEEKIYADVLAGLDDEAFVQPQPKDLKSKISCGTSNSNLEFVEEFFAIEGGENDFMEEQQLYAVPSPNAVQNNSKNLDIESYDDIEDTPEQNFESSEKLDFVDDHFSVPNENELNDDNQEISKSLTRVRLRDFNITWKLYDGYDWEHTRNEVLDALAYAKALTNSNSNSAGGAGSSTNEINVPLDSETTNPFNRLSFMASSFRNSDYEGSSQASEIDYSIDDQSDSASQESSRVEDGKRLEQQSRRHHSKLHRSKSSKLEIKLETMNMEFDMFPKDDLIAFRLLLLIRDLEILDNIKTSAWRKFLTHMRPDNDTNPRESKSNMIKIDLQSVRPLPSDLEEFRLKAKLLPLRFYIDQDALNFLIRFFSYQGPTKNPSQNEDDMYFQHFEIQPIAMKLDYKPKHIDYTNLKDGNLVELMNLFHLEAAEMTLTSVKLTGVKGVSRLLEDLAAAWLPHIKSTQVPNFVSGVSPIRSLVNIGSGFSDLILLPIEQYKKDGRIIKGLQKGTQSFAKATTMEAIKFGTKIAVGTQILLEQAEEILSFESNSITNNDDGECDSEDDHDKEIISKYADQPADLNEGIEAAYKSLRQNLGTAAHTIFAVPMEVYEKTGTQGTVKAVIRAVPVAVLKPMIGATEAVSKGLLGLRNTIDPNKKLQMEDKYKRR</sequence>
<evidence type="ECO:0000313" key="14">
    <source>
        <dbReference type="Proteomes" id="UP000789706"/>
    </source>
</evidence>
<dbReference type="OrthoDB" id="18982at2759"/>
<dbReference type="GO" id="GO:0043495">
    <property type="term" value="F:protein-membrane adaptor activity"/>
    <property type="evidence" value="ECO:0007669"/>
    <property type="project" value="TreeGrafter"/>
</dbReference>
<feature type="compositionally biased region" description="Polar residues" evidence="12">
    <location>
        <begin position="432"/>
        <end position="443"/>
    </location>
</feature>
<dbReference type="Pfam" id="PF13329">
    <property type="entry name" value="ATG2_CAD"/>
    <property type="match status" value="1"/>
</dbReference>
<keyword evidence="7" id="KW-0072">Autophagy</keyword>
<keyword evidence="5" id="KW-0813">Transport</keyword>
<comment type="similarity">
    <text evidence="3">Belongs to the ATG2 family.</text>
</comment>
<evidence type="ECO:0000256" key="9">
    <source>
        <dbReference type="ARBA" id="ARBA00023136"/>
    </source>
</evidence>
<dbReference type="PANTHER" id="PTHR13190">
    <property type="entry name" value="AUTOPHAGY-RELATED 2, ISOFORM A"/>
    <property type="match status" value="1"/>
</dbReference>
<dbReference type="GO" id="GO:0034727">
    <property type="term" value="P:piecemeal microautophagy of the nucleus"/>
    <property type="evidence" value="ECO:0007669"/>
    <property type="project" value="TreeGrafter"/>
</dbReference>
<feature type="region of interest" description="Disordered" evidence="12">
    <location>
        <begin position="1656"/>
        <end position="1699"/>
    </location>
</feature>
<feature type="region of interest" description="Disordered" evidence="12">
    <location>
        <begin position="623"/>
        <end position="646"/>
    </location>
</feature>
<dbReference type="GO" id="GO:0005789">
    <property type="term" value="C:endoplasmic reticulum membrane"/>
    <property type="evidence" value="ECO:0007669"/>
    <property type="project" value="UniProtKB-SubCell"/>
</dbReference>
<reference evidence="13" key="1">
    <citation type="submission" date="2021-06" db="EMBL/GenBank/DDBJ databases">
        <authorList>
            <person name="Kallberg Y."/>
            <person name="Tangrot J."/>
            <person name="Rosling A."/>
        </authorList>
    </citation>
    <scope>NUCLEOTIDE SEQUENCE</scope>
    <source>
        <strain evidence="13">AZ414A</strain>
    </source>
</reference>
<dbReference type="EMBL" id="CAJVPK010000342">
    <property type="protein sequence ID" value="CAG8497159.1"/>
    <property type="molecule type" value="Genomic_DNA"/>
</dbReference>
<feature type="region of interest" description="Disordered" evidence="12">
    <location>
        <begin position="432"/>
        <end position="467"/>
    </location>
</feature>
<dbReference type="GO" id="GO:0061709">
    <property type="term" value="P:reticulophagy"/>
    <property type="evidence" value="ECO:0007669"/>
    <property type="project" value="TreeGrafter"/>
</dbReference>
<dbReference type="GO" id="GO:0006869">
    <property type="term" value="P:lipid transport"/>
    <property type="evidence" value="ECO:0007669"/>
    <property type="project" value="UniProtKB-KW"/>
</dbReference>
<evidence type="ECO:0000256" key="7">
    <source>
        <dbReference type="ARBA" id="ARBA00023006"/>
    </source>
</evidence>
<comment type="catalytic activity">
    <reaction evidence="10">
        <text>a 1,2-diacyl-sn-glycero-3-phospho-L-serine(in) = a 1,2-diacyl-sn-glycero-3-phospho-L-serine(out)</text>
        <dbReference type="Rhea" id="RHEA:38663"/>
        <dbReference type="ChEBI" id="CHEBI:57262"/>
    </reaction>
</comment>
<dbReference type="PANTHER" id="PTHR13190:SF1">
    <property type="entry name" value="AUTOPHAGY-RELATED 2, ISOFORM A"/>
    <property type="match status" value="1"/>
</dbReference>
<feature type="region of interest" description="Disordered" evidence="12">
    <location>
        <begin position="506"/>
        <end position="577"/>
    </location>
</feature>
<dbReference type="InterPro" id="IPR026849">
    <property type="entry name" value="ATG2"/>
</dbReference>
<protein>
    <recommendedName>
        <fullName evidence="4">Autophagy-related protein 2</fullName>
    </recommendedName>
</protein>
<organism evidence="13 14">
    <name type="scientific">Diversispora eburnea</name>
    <dbReference type="NCBI Taxonomy" id="1213867"/>
    <lineage>
        <taxon>Eukaryota</taxon>
        <taxon>Fungi</taxon>
        <taxon>Fungi incertae sedis</taxon>
        <taxon>Mucoromycota</taxon>
        <taxon>Glomeromycotina</taxon>
        <taxon>Glomeromycetes</taxon>
        <taxon>Diversisporales</taxon>
        <taxon>Diversisporaceae</taxon>
        <taxon>Diversispora</taxon>
    </lineage>
</organism>
<keyword evidence="6" id="KW-0256">Endoplasmic reticulum</keyword>
<dbReference type="GO" id="GO:0000422">
    <property type="term" value="P:autophagy of mitochondrion"/>
    <property type="evidence" value="ECO:0007669"/>
    <property type="project" value="TreeGrafter"/>
</dbReference>
<evidence type="ECO:0000313" key="13">
    <source>
        <dbReference type="EMBL" id="CAG8497159.1"/>
    </source>
</evidence>
<keyword evidence="14" id="KW-1185">Reference proteome</keyword>
<evidence type="ECO:0000256" key="6">
    <source>
        <dbReference type="ARBA" id="ARBA00022824"/>
    </source>
</evidence>
<feature type="compositionally biased region" description="Basic and acidic residues" evidence="12">
    <location>
        <begin position="1675"/>
        <end position="1687"/>
    </location>
</feature>
<feature type="compositionally biased region" description="Basic residues" evidence="12">
    <location>
        <begin position="1688"/>
        <end position="1699"/>
    </location>
</feature>
<evidence type="ECO:0000256" key="11">
    <source>
        <dbReference type="ARBA" id="ARBA00024615"/>
    </source>
</evidence>
<keyword evidence="9" id="KW-0472">Membrane</keyword>
<comment type="caution">
    <text evidence="13">The sequence shown here is derived from an EMBL/GenBank/DDBJ whole genome shotgun (WGS) entry which is preliminary data.</text>
</comment>
<dbReference type="GO" id="GO:0034045">
    <property type="term" value="C:phagophore assembly site membrane"/>
    <property type="evidence" value="ECO:0007669"/>
    <property type="project" value="UniProtKB-SubCell"/>
</dbReference>
<feature type="compositionally biased region" description="Low complexity" evidence="12">
    <location>
        <begin position="1608"/>
        <end position="1621"/>
    </location>
</feature>
<name>A0A9N8ZIR4_9GLOM</name>
<evidence type="ECO:0000256" key="10">
    <source>
        <dbReference type="ARBA" id="ARBA00024479"/>
    </source>
</evidence>
<dbReference type="GO" id="GO:0061908">
    <property type="term" value="C:phagophore"/>
    <property type="evidence" value="ECO:0007669"/>
    <property type="project" value="TreeGrafter"/>
</dbReference>
<evidence type="ECO:0000256" key="1">
    <source>
        <dbReference type="ARBA" id="ARBA00004406"/>
    </source>
</evidence>
<feature type="compositionally biased region" description="Low complexity" evidence="12">
    <location>
        <begin position="528"/>
        <end position="538"/>
    </location>
</feature>
<dbReference type="Proteomes" id="UP000789706">
    <property type="component" value="Unassembled WGS sequence"/>
</dbReference>
<accession>A0A9N8ZIR4</accession>
<feature type="compositionally biased region" description="Basic and acidic residues" evidence="12">
    <location>
        <begin position="506"/>
        <end position="527"/>
    </location>
</feature>
<dbReference type="GO" id="GO:0000045">
    <property type="term" value="P:autophagosome assembly"/>
    <property type="evidence" value="ECO:0007669"/>
    <property type="project" value="TreeGrafter"/>
</dbReference>
<evidence type="ECO:0000256" key="4">
    <source>
        <dbReference type="ARBA" id="ARBA00018070"/>
    </source>
</evidence>
<feature type="region of interest" description="Disordered" evidence="12">
    <location>
        <begin position="1077"/>
        <end position="1096"/>
    </location>
</feature>
<evidence type="ECO:0000256" key="5">
    <source>
        <dbReference type="ARBA" id="ARBA00022448"/>
    </source>
</evidence>
<feature type="region of interest" description="Disordered" evidence="12">
    <location>
        <begin position="1608"/>
        <end position="1629"/>
    </location>
</feature>
<keyword evidence="8" id="KW-0445">Lipid transport</keyword>
<comment type="catalytic activity">
    <reaction evidence="11">
        <text>a 1,2-diacyl-sn-glycero-3-phosphoethanolamine(in) = a 1,2-diacyl-sn-glycero-3-phosphoethanolamine(out)</text>
        <dbReference type="Rhea" id="RHEA:38895"/>
        <dbReference type="ChEBI" id="CHEBI:64612"/>
    </reaction>
</comment>
<gene>
    <name evidence="13" type="ORF">DEBURN_LOCUS4482</name>
</gene>